<evidence type="ECO:0000256" key="3">
    <source>
        <dbReference type="ARBA" id="ARBA00023110"/>
    </source>
</evidence>
<evidence type="ECO:0000256" key="7">
    <source>
        <dbReference type="SAM" id="SignalP"/>
    </source>
</evidence>
<feature type="signal peptide" evidence="7">
    <location>
        <begin position="1"/>
        <end position="22"/>
    </location>
</feature>
<comment type="similarity">
    <text evidence="2 6">Belongs to the FKBP-type PPIase family.</text>
</comment>
<evidence type="ECO:0000313" key="9">
    <source>
        <dbReference type="EMBL" id="MEK9501278.1"/>
    </source>
</evidence>
<sequence length="231" mass="23974">MAHRLMPALAAATLLASACADAADTSSAALETQEQIASYGIGLNMGQQIAPAEGSLDMAAFQRGIADAMAGNEPAIEATEIQVALQAFSETVNQRMMEEREAAGAENRAAGEAYLAENAAREGVQVTASGLQYEVLEEGTGASPAPTDRVAIHYKGSLIDGTEFDASGETPLELGVNQFVSGFSEGLQLMTVGSTYRFVIPSDLAYGPQGSGPVIGPDATLVFEVELLEIL</sequence>
<evidence type="ECO:0000259" key="8">
    <source>
        <dbReference type="PROSITE" id="PS50059"/>
    </source>
</evidence>
<keyword evidence="3 5" id="KW-0697">Rotamase</keyword>
<dbReference type="InterPro" id="IPR000774">
    <property type="entry name" value="PPIase_FKBP_N"/>
</dbReference>
<dbReference type="Pfam" id="PF01346">
    <property type="entry name" value="FKBP_N"/>
    <property type="match status" value="1"/>
</dbReference>
<accession>A0ABU9EAW0</accession>
<feature type="domain" description="PPIase FKBP-type" evidence="8">
    <location>
        <begin position="147"/>
        <end position="231"/>
    </location>
</feature>
<comment type="catalytic activity">
    <reaction evidence="1 5 6">
        <text>[protein]-peptidylproline (omega=180) = [protein]-peptidylproline (omega=0)</text>
        <dbReference type="Rhea" id="RHEA:16237"/>
        <dbReference type="Rhea" id="RHEA-COMP:10747"/>
        <dbReference type="Rhea" id="RHEA-COMP:10748"/>
        <dbReference type="ChEBI" id="CHEBI:83833"/>
        <dbReference type="ChEBI" id="CHEBI:83834"/>
        <dbReference type="EC" id="5.2.1.8"/>
    </reaction>
</comment>
<dbReference type="InterPro" id="IPR001179">
    <property type="entry name" value="PPIase_FKBP_dom"/>
</dbReference>
<dbReference type="SUPFAM" id="SSF54534">
    <property type="entry name" value="FKBP-like"/>
    <property type="match status" value="1"/>
</dbReference>
<dbReference type="PROSITE" id="PS50059">
    <property type="entry name" value="FKBP_PPIASE"/>
    <property type="match status" value="1"/>
</dbReference>
<reference evidence="9 10" key="1">
    <citation type="submission" date="2024-02" db="EMBL/GenBank/DDBJ databases">
        <title>A novel Gemmatimonadota bacterium.</title>
        <authorList>
            <person name="Du Z.-J."/>
            <person name="Ye Y.-Q."/>
        </authorList>
    </citation>
    <scope>NUCLEOTIDE SEQUENCE [LARGE SCALE GENOMIC DNA]</scope>
    <source>
        <strain evidence="9 10">DH-20</strain>
    </source>
</reference>
<keyword evidence="4 5" id="KW-0413">Isomerase</keyword>
<dbReference type="Gene3D" id="1.10.287.460">
    <property type="entry name" value="Peptidyl-prolyl cis-trans isomerase, FKBP-type, N-terminal domain"/>
    <property type="match status" value="1"/>
</dbReference>
<dbReference type="InterPro" id="IPR046357">
    <property type="entry name" value="PPIase_dom_sf"/>
</dbReference>
<dbReference type="EMBL" id="JBBHLI010000004">
    <property type="protein sequence ID" value="MEK9501278.1"/>
    <property type="molecule type" value="Genomic_DNA"/>
</dbReference>
<proteinExistence type="inferred from homology"/>
<organism evidence="9 10">
    <name type="scientific">Gaopeijia maritima</name>
    <dbReference type="NCBI Taxonomy" id="3119007"/>
    <lineage>
        <taxon>Bacteria</taxon>
        <taxon>Pseudomonadati</taxon>
        <taxon>Gemmatimonadota</taxon>
        <taxon>Longimicrobiia</taxon>
        <taxon>Gaopeijiales</taxon>
        <taxon>Gaopeijiaceae</taxon>
        <taxon>Gaopeijia</taxon>
    </lineage>
</organism>
<evidence type="ECO:0000256" key="6">
    <source>
        <dbReference type="RuleBase" id="RU003915"/>
    </source>
</evidence>
<keyword evidence="7" id="KW-0732">Signal</keyword>
<dbReference type="Pfam" id="PF00254">
    <property type="entry name" value="FKBP_C"/>
    <property type="match status" value="1"/>
</dbReference>
<dbReference type="PROSITE" id="PS51257">
    <property type="entry name" value="PROKAR_LIPOPROTEIN"/>
    <property type="match status" value="1"/>
</dbReference>
<dbReference type="GO" id="GO:0003755">
    <property type="term" value="F:peptidyl-prolyl cis-trans isomerase activity"/>
    <property type="evidence" value="ECO:0007669"/>
    <property type="project" value="UniProtKB-EC"/>
</dbReference>
<dbReference type="RefSeq" id="WP_405277489.1">
    <property type="nucleotide sequence ID" value="NZ_CP144380.1"/>
</dbReference>
<evidence type="ECO:0000256" key="2">
    <source>
        <dbReference type="ARBA" id="ARBA00006577"/>
    </source>
</evidence>
<dbReference type="EC" id="5.2.1.8" evidence="6"/>
<gene>
    <name evidence="9" type="ORF">WI372_09835</name>
</gene>
<dbReference type="Gene3D" id="3.10.50.40">
    <property type="match status" value="1"/>
</dbReference>
<evidence type="ECO:0000256" key="1">
    <source>
        <dbReference type="ARBA" id="ARBA00000971"/>
    </source>
</evidence>
<dbReference type="PANTHER" id="PTHR43811">
    <property type="entry name" value="FKBP-TYPE PEPTIDYL-PROLYL CIS-TRANS ISOMERASE FKPA"/>
    <property type="match status" value="1"/>
</dbReference>
<dbReference type="InterPro" id="IPR036944">
    <property type="entry name" value="PPIase_FKBP_N_sf"/>
</dbReference>
<evidence type="ECO:0000256" key="5">
    <source>
        <dbReference type="PROSITE-ProRule" id="PRU00277"/>
    </source>
</evidence>
<name>A0ABU9EAW0_9BACT</name>
<protein>
    <recommendedName>
        <fullName evidence="6">Peptidyl-prolyl cis-trans isomerase</fullName>
        <ecNumber evidence="6">5.2.1.8</ecNumber>
    </recommendedName>
</protein>
<evidence type="ECO:0000313" key="10">
    <source>
        <dbReference type="Proteomes" id="UP001484239"/>
    </source>
</evidence>
<comment type="caution">
    <text evidence="9">The sequence shown here is derived from an EMBL/GenBank/DDBJ whole genome shotgun (WGS) entry which is preliminary data.</text>
</comment>
<evidence type="ECO:0000256" key="4">
    <source>
        <dbReference type="ARBA" id="ARBA00023235"/>
    </source>
</evidence>
<dbReference type="PANTHER" id="PTHR43811:SF19">
    <property type="entry name" value="39 KDA FK506-BINDING NUCLEAR PROTEIN"/>
    <property type="match status" value="1"/>
</dbReference>
<feature type="chain" id="PRO_5047024775" description="Peptidyl-prolyl cis-trans isomerase" evidence="7">
    <location>
        <begin position="23"/>
        <end position="231"/>
    </location>
</feature>
<keyword evidence="10" id="KW-1185">Reference proteome</keyword>
<dbReference type="Proteomes" id="UP001484239">
    <property type="component" value="Unassembled WGS sequence"/>
</dbReference>